<gene>
    <name evidence="2" type="ORF">GCM10007231_10180</name>
</gene>
<organism evidence="2 3">
    <name type="scientific">Nocardioides daphniae</name>
    <dbReference type="NCBI Taxonomy" id="402297"/>
    <lineage>
        <taxon>Bacteria</taxon>
        <taxon>Bacillati</taxon>
        <taxon>Actinomycetota</taxon>
        <taxon>Actinomycetes</taxon>
        <taxon>Propionibacteriales</taxon>
        <taxon>Nocardioidaceae</taxon>
        <taxon>Nocardioides</taxon>
    </lineage>
</organism>
<feature type="region of interest" description="Disordered" evidence="1">
    <location>
        <begin position="1"/>
        <end position="49"/>
    </location>
</feature>
<accession>A0ABQ1Q5R9</accession>
<proteinExistence type="predicted"/>
<protein>
    <submittedName>
        <fullName evidence="2">Uncharacterized protein</fullName>
    </submittedName>
</protein>
<name>A0ABQ1Q5R9_9ACTN</name>
<reference evidence="3" key="1">
    <citation type="journal article" date="2019" name="Int. J. Syst. Evol. Microbiol.">
        <title>The Global Catalogue of Microorganisms (GCM) 10K type strain sequencing project: providing services to taxonomists for standard genome sequencing and annotation.</title>
        <authorList>
            <consortium name="The Broad Institute Genomics Platform"/>
            <consortium name="The Broad Institute Genome Sequencing Center for Infectious Disease"/>
            <person name="Wu L."/>
            <person name="Ma J."/>
        </authorList>
    </citation>
    <scope>NUCLEOTIDE SEQUENCE [LARGE SCALE GENOMIC DNA]</scope>
    <source>
        <strain evidence="3">CCM 7403</strain>
    </source>
</reference>
<comment type="caution">
    <text evidence="2">The sequence shown here is derived from an EMBL/GenBank/DDBJ whole genome shotgun (WGS) entry which is preliminary data.</text>
</comment>
<keyword evidence="3" id="KW-1185">Reference proteome</keyword>
<feature type="compositionally biased region" description="Basic and acidic residues" evidence="1">
    <location>
        <begin position="27"/>
        <end position="49"/>
    </location>
</feature>
<evidence type="ECO:0000313" key="2">
    <source>
        <dbReference type="EMBL" id="GGD13126.1"/>
    </source>
</evidence>
<dbReference type="RefSeq" id="WP_158630734.1">
    <property type="nucleotide sequence ID" value="NZ_BMCK01000001.1"/>
</dbReference>
<evidence type="ECO:0000313" key="3">
    <source>
        <dbReference type="Proteomes" id="UP000630594"/>
    </source>
</evidence>
<feature type="compositionally biased region" description="Polar residues" evidence="1">
    <location>
        <begin position="1"/>
        <end position="10"/>
    </location>
</feature>
<sequence>MTASTPNGKYSQLPKAPALDETVTSVEVDRSAEPDDVRNVDQHEALRDD</sequence>
<evidence type="ECO:0000256" key="1">
    <source>
        <dbReference type="SAM" id="MobiDB-lite"/>
    </source>
</evidence>
<dbReference type="EMBL" id="BMCK01000001">
    <property type="protein sequence ID" value="GGD13126.1"/>
    <property type="molecule type" value="Genomic_DNA"/>
</dbReference>
<dbReference type="Proteomes" id="UP000630594">
    <property type="component" value="Unassembled WGS sequence"/>
</dbReference>